<dbReference type="EMBL" id="JAIZAY010000012">
    <property type="protein sequence ID" value="KAJ8032696.1"/>
    <property type="molecule type" value="Genomic_DNA"/>
</dbReference>
<proteinExistence type="predicted"/>
<sequence length="137" mass="15054">MALGYLFRCGIIKSVPNIFSIFREDIQQTTSDVFAVSETGLDGLRPPSSSSTRPTDMALLDHVIKLSNTDEGTDIDKAYYLYHKYYKGTMPLSDHNMCRPSSFCGNGPVQETTADAIAVPQAGPQGIRSWVLSRCSL</sequence>
<dbReference type="Proteomes" id="UP001152320">
    <property type="component" value="Chromosome 12"/>
</dbReference>
<comment type="caution">
    <text evidence="1">The sequence shown here is derived from an EMBL/GenBank/DDBJ whole genome shotgun (WGS) entry which is preliminary data.</text>
</comment>
<evidence type="ECO:0000313" key="1">
    <source>
        <dbReference type="EMBL" id="KAJ8032696.1"/>
    </source>
</evidence>
<reference evidence="1" key="1">
    <citation type="submission" date="2021-10" db="EMBL/GenBank/DDBJ databases">
        <title>Tropical sea cucumber genome reveals ecological adaptation and Cuvierian tubules defense mechanism.</title>
        <authorList>
            <person name="Chen T."/>
        </authorList>
    </citation>
    <scope>NUCLEOTIDE SEQUENCE</scope>
    <source>
        <strain evidence="1">Nanhai2018</strain>
        <tissue evidence="1">Muscle</tissue>
    </source>
</reference>
<keyword evidence="2" id="KW-1185">Reference proteome</keyword>
<name>A0A9Q1BTT5_HOLLE</name>
<evidence type="ECO:0000313" key="2">
    <source>
        <dbReference type="Proteomes" id="UP001152320"/>
    </source>
</evidence>
<dbReference type="AlphaFoldDB" id="A0A9Q1BTT5"/>
<protein>
    <submittedName>
        <fullName evidence="1">Uncharacterized protein</fullName>
    </submittedName>
</protein>
<organism evidence="1 2">
    <name type="scientific">Holothuria leucospilota</name>
    <name type="common">Black long sea cucumber</name>
    <name type="synonym">Mertensiothuria leucospilota</name>
    <dbReference type="NCBI Taxonomy" id="206669"/>
    <lineage>
        <taxon>Eukaryota</taxon>
        <taxon>Metazoa</taxon>
        <taxon>Echinodermata</taxon>
        <taxon>Eleutherozoa</taxon>
        <taxon>Echinozoa</taxon>
        <taxon>Holothuroidea</taxon>
        <taxon>Aspidochirotacea</taxon>
        <taxon>Aspidochirotida</taxon>
        <taxon>Holothuriidae</taxon>
        <taxon>Holothuria</taxon>
    </lineage>
</organism>
<gene>
    <name evidence="1" type="ORF">HOLleu_26293</name>
</gene>
<accession>A0A9Q1BTT5</accession>